<evidence type="ECO:0000259" key="1">
    <source>
        <dbReference type="Pfam" id="PF04248"/>
    </source>
</evidence>
<dbReference type="InterPro" id="IPR038694">
    <property type="entry name" value="DUF427_sf"/>
</dbReference>
<feature type="non-terminal residue" evidence="2">
    <location>
        <position position="142"/>
    </location>
</feature>
<gene>
    <name evidence="2" type="ORF">KXQ929_LOCUS19527</name>
</gene>
<evidence type="ECO:0000313" key="3">
    <source>
        <dbReference type="Proteomes" id="UP000663868"/>
    </source>
</evidence>
<dbReference type="PANTHER" id="PTHR43058:SF1">
    <property type="entry name" value="DUF427 DOMAIN-CONTAINING PROTEIN"/>
    <property type="match status" value="1"/>
</dbReference>
<organism evidence="2 3">
    <name type="scientific">Adineta steineri</name>
    <dbReference type="NCBI Taxonomy" id="433720"/>
    <lineage>
        <taxon>Eukaryota</taxon>
        <taxon>Metazoa</taxon>
        <taxon>Spiralia</taxon>
        <taxon>Gnathifera</taxon>
        <taxon>Rotifera</taxon>
        <taxon>Eurotatoria</taxon>
        <taxon>Bdelloidea</taxon>
        <taxon>Adinetida</taxon>
        <taxon>Adinetidae</taxon>
        <taxon>Adineta</taxon>
    </lineage>
</organism>
<dbReference type="Gene3D" id="2.170.150.40">
    <property type="entry name" value="Domain of unknown function (DUF427)"/>
    <property type="match status" value="1"/>
</dbReference>
<dbReference type="Proteomes" id="UP000663868">
    <property type="component" value="Unassembled WGS sequence"/>
</dbReference>
<proteinExistence type="predicted"/>
<reference evidence="2" key="1">
    <citation type="submission" date="2021-02" db="EMBL/GenBank/DDBJ databases">
        <authorList>
            <person name="Nowell W R."/>
        </authorList>
    </citation>
    <scope>NUCLEOTIDE SEQUENCE</scope>
</reference>
<dbReference type="EMBL" id="CAJOBB010001327">
    <property type="protein sequence ID" value="CAF3841736.1"/>
    <property type="molecule type" value="Genomic_DNA"/>
</dbReference>
<evidence type="ECO:0000313" key="2">
    <source>
        <dbReference type="EMBL" id="CAF3841736.1"/>
    </source>
</evidence>
<dbReference type="PANTHER" id="PTHR43058">
    <property type="entry name" value="SLR0655 PROTEIN"/>
    <property type="match status" value="1"/>
</dbReference>
<dbReference type="AlphaFoldDB" id="A0A819DYW0"/>
<sequence>MVSNLPKENVWDYPRPPAIEPVQAHLRVIYKDVVLADTTSALRILETGHPPTYYIPPNDVKQEYLKHNTKSTFCEYKGLASYYDFNPPDGQPVVTSRIWSYGNPSGTNGKYGDVKDYFSFYVGPWDCYVNEEKVEAQPGDFY</sequence>
<dbReference type="Pfam" id="PF04248">
    <property type="entry name" value="NTP_transf_9"/>
    <property type="match status" value="1"/>
</dbReference>
<protein>
    <recommendedName>
        <fullName evidence="1">DUF427 domain-containing protein</fullName>
    </recommendedName>
</protein>
<name>A0A819DYW0_9BILA</name>
<feature type="domain" description="DUF427" evidence="1">
    <location>
        <begin position="27"/>
        <end position="121"/>
    </location>
</feature>
<accession>A0A819DYW0</accession>
<dbReference type="InterPro" id="IPR007361">
    <property type="entry name" value="DUF427"/>
</dbReference>
<comment type="caution">
    <text evidence="2">The sequence shown here is derived from an EMBL/GenBank/DDBJ whole genome shotgun (WGS) entry which is preliminary data.</text>
</comment>